<protein>
    <submittedName>
        <fullName evidence="2">Acyl carrier protein</fullName>
    </submittedName>
</protein>
<sequence length="78" mass="8968">MKQIILEHIENELLVDELDEKLESDTDLLGSAILDSLGMVQLISFVENKFEIKVNPEDMVIENFMTVDDIVNFINTKQ</sequence>
<dbReference type="Pfam" id="PF00550">
    <property type="entry name" value="PP-binding"/>
    <property type="match status" value="1"/>
</dbReference>
<keyword evidence="3" id="KW-1185">Reference proteome</keyword>
<dbReference type="OrthoDB" id="7875289at2"/>
<reference evidence="2 3" key="1">
    <citation type="submission" date="2016-10" db="EMBL/GenBank/DDBJ databases">
        <authorList>
            <person name="de Groot N.N."/>
        </authorList>
    </citation>
    <scope>NUCLEOTIDE SEQUENCE [LARGE SCALE GENOMIC DNA]</scope>
    <source>
        <strain evidence="2 3">DSM 21035</strain>
    </source>
</reference>
<dbReference type="PROSITE" id="PS50075">
    <property type="entry name" value="CARRIER"/>
    <property type="match status" value="1"/>
</dbReference>
<accession>A0A1H9KJG9</accession>
<dbReference type="RefSeq" id="WP_092580606.1">
    <property type="nucleotide sequence ID" value="NZ_FOFN01000004.1"/>
</dbReference>
<dbReference type="EMBL" id="FOFN01000004">
    <property type="protein sequence ID" value="SEQ99055.1"/>
    <property type="molecule type" value="Genomic_DNA"/>
</dbReference>
<dbReference type="SUPFAM" id="SSF47336">
    <property type="entry name" value="ACP-like"/>
    <property type="match status" value="1"/>
</dbReference>
<dbReference type="STRING" id="419940.SAMN05421824_2774"/>
<name>A0A1H9KJG9_9FLAO</name>
<dbReference type="Gene3D" id="1.10.1200.10">
    <property type="entry name" value="ACP-like"/>
    <property type="match status" value="1"/>
</dbReference>
<dbReference type="InterPro" id="IPR036736">
    <property type="entry name" value="ACP-like_sf"/>
</dbReference>
<evidence type="ECO:0000259" key="1">
    <source>
        <dbReference type="PROSITE" id="PS50075"/>
    </source>
</evidence>
<gene>
    <name evidence="2" type="ORF">SAMN05421824_2774</name>
</gene>
<feature type="domain" description="Carrier" evidence="1">
    <location>
        <begin position="1"/>
        <end position="78"/>
    </location>
</feature>
<dbReference type="AlphaFoldDB" id="A0A1H9KJG9"/>
<proteinExistence type="predicted"/>
<evidence type="ECO:0000313" key="2">
    <source>
        <dbReference type="EMBL" id="SEQ99055.1"/>
    </source>
</evidence>
<dbReference type="InterPro" id="IPR009081">
    <property type="entry name" value="PP-bd_ACP"/>
</dbReference>
<dbReference type="Proteomes" id="UP000198999">
    <property type="component" value="Unassembled WGS sequence"/>
</dbReference>
<organism evidence="2 3">
    <name type="scientific">Hyunsoonleella jejuensis</name>
    <dbReference type="NCBI Taxonomy" id="419940"/>
    <lineage>
        <taxon>Bacteria</taxon>
        <taxon>Pseudomonadati</taxon>
        <taxon>Bacteroidota</taxon>
        <taxon>Flavobacteriia</taxon>
        <taxon>Flavobacteriales</taxon>
        <taxon>Flavobacteriaceae</taxon>
    </lineage>
</organism>
<evidence type="ECO:0000313" key="3">
    <source>
        <dbReference type="Proteomes" id="UP000198999"/>
    </source>
</evidence>